<evidence type="ECO:0000313" key="3">
    <source>
        <dbReference type="EMBL" id="AUO19867.1"/>
    </source>
</evidence>
<evidence type="ECO:0000259" key="2">
    <source>
        <dbReference type="Pfam" id="PF00080"/>
    </source>
</evidence>
<dbReference type="EMBL" id="CP020991">
    <property type="protein sequence ID" value="AUO19867.1"/>
    <property type="molecule type" value="Genomic_DNA"/>
</dbReference>
<dbReference type="Proteomes" id="UP000235589">
    <property type="component" value="Chromosome"/>
</dbReference>
<dbReference type="GO" id="GO:0005507">
    <property type="term" value="F:copper ion binding"/>
    <property type="evidence" value="ECO:0007669"/>
    <property type="project" value="InterPro"/>
</dbReference>
<dbReference type="InterPro" id="IPR024134">
    <property type="entry name" value="SOD_Cu/Zn_/chaperone"/>
</dbReference>
<dbReference type="InterPro" id="IPR036423">
    <property type="entry name" value="SOD-like_Cu/Zn_dom_sf"/>
</dbReference>
<dbReference type="OrthoDB" id="9792957at2"/>
<dbReference type="Pfam" id="PF00080">
    <property type="entry name" value="Sod_Cu"/>
    <property type="match status" value="1"/>
</dbReference>
<dbReference type="InterPro" id="IPR001424">
    <property type="entry name" value="SOD_Cu_Zn_dom"/>
</dbReference>
<proteinExistence type="inferred from homology"/>
<accession>A0A2K9P3M9</accession>
<dbReference type="GO" id="GO:0004784">
    <property type="term" value="F:superoxide dismutase activity"/>
    <property type="evidence" value="ECO:0007669"/>
    <property type="project" value="UniProtKB-EC"/>
</dbReference>
<dbReference type="Gene3D" id="2.60.40.200">
    <property type="entry name" value="Superoxide dismutase, copper/zinc binding domain"/>
    <property type="match status" value="1"/>
</dbReference>
<dbReference type="GeneID" id="98063100"/>
<keyword evidence="3" id="KW-0560">Oxidoreductase</keyword>
<dbReference type="EC" id="1.15.1.1" evidence="3"/>
<name>A0A2K9P3M9_9FIRM</name>
<sequence>MFKANYKPNSAADISGGENYPGIRGRVIFRQQKNGVLVTADIYGLPTGETGCDSGVFGFHIHEGEDCGSNGQEPFSNTKGHYNPGDCPHPYHAGDLPPLFENDGYAYMSFLTNRFTATEIIGRTVVIHLKPDDFHSQPSGNSGEKIACGVIKAL</sequence>
<dbReference type="KEGG" id="mpec:B9O19_01713"/>
<gene>
    <name evidence="3" type="primary">sodC</name>
    <name evidence="3" type="ORF">B9O19_01713</name>
</gene>
<protein>
    <submittedName>
        <fullName evidence="3">Superoxide dismutase [Cu-Zn]</fullName>
        <ecNumber evidence="3">1.15.1.1</ecNumber>
    </submittedName>
</protein>
<dbReference type="RefSeq" id="WP_102366033.1">
    <property type="nucleotide sequence ID" value="NZ_CP020991.1"/>
</dbReference>
<organism evidence="3 4">
    <name type="scientific">Monoglobus pectinilyticus</name>
    <dbReference type="NCBI Taxonomy" id="1981510"/>
    <lineage>
        <taxon>Bacteria</taxon>
        <taxon>Bacillati</taxon>
        <taxon>Bacillota</taxon>
        <taxon>Clostridia</taxon>
        <taxon>Monoglobales</taxon>
        <taxon>Monoglobaceae</taxon>
        <taxon>Monoglobus</taxon>
    </lineage>
</organism>
<keyword evidence="4" id="KW-1185">Reference proteome</keyword>
<evidence type="ECO:0000313" key="4">
    <source>
        <dbReference type="Proteomes" id="UP000235589"/>
    </source>
</evidence>
<dbReference type="SUPFAM" id="SSF49329">
    <property type="entry name" value="Cu,Zn superoxide dismutase-like"/>
    <property type="match status" value="1"/>
</dbReference>
<feature type="domain" description="Superoxide dismutase copper/zinc binding" evidence="2">
    <location>
        <begin position="24"/>
        <end position="151"/>
    </location>
</feature>
<dbReference type="PANTHER" id="PTHR10003">
    <property type="entry name" value="SUPEROXIDE DISMUTASE CU-ZN -RELATED"/>
    <property type="match status" value="1"/>
</dbReference>
<evidence type="ECO:0000256" key="1">
    <source>
        <dbReference type="ARBA" id="ARBA00010457"/>
    </source>
</evidence>
<dbReference type="AlphaFoldDB" id="A0A2K9P3M9"/>
<reference evidence="3 4" key="1">
    <citation type="submission" date="2017-04" db="EMBL/GenBank/DDBJ databases">
        <title>Monoglobus pectinilyticus 14 draft genome.</title>
        <authorList>
            <person name="Kim C."/>
            <person name="Rosendale D.I."/>
            <person name="Kelly W.J."/>
            <person name="Tannock G.W."/>
            <person name="Patchett M.L."/>
            <person name="Jordens J.Z."/>
        </authorList>
    </citation>
    <scope>NUCLEOTIDE SEQUENCE [LARGE SCALE GENOMIC DNA]</scope>
    <source>
        <strain evidence="3 4">14</strain>
    </source>
</reference>
<comment type="similarity">
    <text evidence="1">Belongs to the Cu-Zn superoxide dismutase family.</text>
</comment>